<name>A0ABQ2NIB4_9FLAO</name>
<keyword evidence="1" id="KW-0732">Signal</keyword>
<evidence type="ECO:0000256" key="1">
    <source>
        <dbReference type="SAM" id="SignalP"/>
    </source>
</evidence>
<dbReference type="Proteomes" id="UP000620064">
    <property type="component" value="Unassembled WGS sequence"/>
</dbReference>
<evidence type="ECO:0000313" key="2">
    <source>
        <dbReference type="EMBL" id="GGP01964.1"/>
    </source>
</evidence>
<accession>A0ABQ2NIB4</accession>
<comment type="caution">
    <text evidence="2">The sequence shown here is derived from an EMBL/GenBank/DDBJ whole genome shotgun (WGS) entry which is preliminary data.</text>
</comment>
<dbReference type="RefSeq" id="WP_188616448.1">
    <property type="nucleotide sequence ID" value="NZ_BMLV01000001.1"/>
</dbReference>
<dbReference type="InterPro" id="IPR032342">
    <property type="entry name" value="DUF4861"/>
</dbReference>
<dbReference type="Pfam" id="PF16153">
    <property type="entry name" value="DUF4861"/>
    <property type="match status" value="1"/>
</dbReference>
<proteinExistence type="predicted"/>
<protein>
    <recommendedName>
        <fullName evidence="4">DUF4861 domain-containing protein</fullName>
    </recommendedName>
</protein>
<feature type="signal peptide" evidence="1">
    <location>
        <begin position="1"/>
        <end position="23"/>
    </location>
</feature>
<keyword evidence="3" id="KW-1185">Reference proteome</keyword>
<gene>
    <name evidence="2" type="ORF">GCM10010992_04450</name>
</gene>
<reference evidence="3" key="1">
    <citation type="journal article" date="2019" name="Int. J. Syst. Evol. Microbiol.">
        <title>The Global Catalogue of Microorganisms (GCM) 10K type strain sequencing project: providing services to taxonomists for standard genome sequencing and annotation.</title>
        <authorList>
            <consortium name="The Broad Institute Genomics Platform"/>
            <consortium name="The Broad Institute Genome Sequencing Center for Infectious Disease"/>
            <person name="Wu L."/>
            <person name="Ma J."/>
        </authorList>
    </citation>
    <scope>NUCLEOTIDE SEQUENCE [LARGE SCALE GENOMIC DNA]</scope>
    <source>
        <strain evidence="3">CGMCC 1.7656</strain>
    </source>
</reference>
<feature type="chain" id="PRO_5045126570" description="DUF4861 domain-containing protein" evidence="1">
    <location>
        <begin position="24"/>
        <end position="320"/>
    </location>
</feature>
<sequence>MKIIKFTLIFSLFLGILSCTAQKNIQNSKTNAEISVKEGGKWNERKYEGGTFKNVQSLELDPRHTDHSFDIRFEGPGWESNKIAYRLYLDWRNAIDIFGKTTDKMILPIVGLDGFESYHMKQDWGSDILKVGKGQGIGSILRYQNNEMLYFKKVEKTSVNVENSAKKSVVNINYKGWETLNDKIDLTTKLEIFPNERFTKATVTPSKAISGICTGIVKVKELELLKKTSTNQKWAYIATYGDQSMFQDNLGMAVFYQTSSVENLADGPFDHLIVFKPTTQPIHYYFLAAWVNEPNGIKTKEEFVKYLNEKLSVLNANNKM</sequence>
<evidence type="ECO:0000313" key="3">
    <source>
        <dbReference type="Proteomes" id="UP000620064"/>
    </source>
</evidence>
<evidence type="ECO:0008006" key="4">
    <source>
        <dbReference type="Google" id="ProtNLM"/>
    </source>
</evidence>
<organism evidence="2 3">
    <name type="scientific">Cloacibacterium rupense</name>
    <dbReference type="NCBI Taxonomy" id="517423"/>
    <lineage>
        <taxon>Bacteria</taxon>
        <taxon>Pseudomonadati</taxon>
        <taxon>Bacteroidota</taxon>
        <taxon>Flavobacteriia</taxon>
        <taxon>Flavobacteriales</taxon>
        <taxon>Weeksellaceae</taxon>
    </lineage>
</organism>
<dbReference type="PROSITE" id="PS51257">
    <property type="entry name" value="PROKAR_LIPOPROTEIN"/>
    <property type="match status" value="1"/>
</dbReference>
<dbReference type="EMBL" id="BMLV01000001">
    <property type="protein sequence ID" value="GGP01964.1"/>
    <property type="molecule type" value="Genomic_DNA"/>
</dbReference>